<evidence type="ECO:0000313" key="2">
    <source>
        <dbReference type="Proteomes" id="UP000565715"/>
    </source>
</evidence>
<dbReference type="RefSeq" id="WP_157112728.1">
    <property type="nucleotide sequence ID" value="NZ_JAAXOO010000008.1"/>
</dbReference>
<dbReference type="AlphaFoldDB" id="A0A846XUV2"/>
<proteinExistence type="predicted"/>
<comment type="caution">
    <text evidence="1">The sequence shown here is derived from an EMBL/GenBank/DDBJ whole genome shotgun (WGS) entry which is preliminary data.</text>
</comment>
<organism evidence="1 2">
    <name type="scientific">Nocardia speluncae</name>
    <dbReference type="NCBI Taxonomy" id="419477"/>
    <lineage>
        <taxon>Bacteria</taxon>
        <taxon>Bacillati</taxon>
        <taxon>Actinomycetota</taxon>
        <taxon>Actinomycetes</taxon>
        <taxon>Mycobacteriales</taxon>
        <taxon>Nocardiaceae</taxon>
        <taxon>Nocardia</taxon>
    </lineage>
</organism>
<dbReference type="Proteomes" id="UP000565715">
    <property type="component" value="Unassembled WGS sequence"/>
</dbReference>
<sequence>MATEWLAVAGTLGGALLGAGSTMMAEAFRARRARTERIEDTRRQVYVTCLSALTQTDNAMQALAIDHPTPLARGDITAAFRSHQLVAAIYELELVAPKAVCDSAWSAYERLRNIRELLITHSVVIGGTGGGSPEWQAVHEPFLVSLGQLRAGMRGRSVDTV</sequence>
<keyword evidence="2" id="KW-1185">Reference proteome</keyword>
<accession>A0A846XUV2</accession>
<dbReference type="EMBL" id="JAAXOO010000008">
    <property type="protein sequence ID" value="NKY37294.1"/>
    <property type="molecule type" value="Genomic_DNA"/>
</dbReference>
<gene>
    <name evidence="1" type="ORF">HGA13_30120</name>
</gene>
<name>A0A846XUV2_9NOCA</name>
<evidence type="ECO:0000313" key="1">
    <source>
        <dbReference type="EMBL" id="NKY37294.1"/>
    </source>
</evidence>
<protein>
    <submittedName>
        <fullName evidence="1">Uncharacterized protein</fullName>
    </submittedName>
</protein>
<reference evidence="1 2" key="1">
    <citation type="submission" date="2020-04" db="EMBL/GenBank/DDBJ databases">
        <title>MicrobeNet Type strains.</title>
        <authorList>
            <person name="Nicholson A.C."/>
        </authorList>
    </citation>
    <scope>NUCLEOTIDE SEQUENCE [LARGE SCALE GENOMIC DNA]</scope>
    <source>
        <strain evidence="1 2">DSM 45078</strain>
    </source>
</reference>